<evidence type="ECO:0000313" key="2">
    <source>
        <dbReference type="Proteomes" id="UP000002028"/>
    </source>
</evidence>
<protein>
    <submittedName>
        <fullName evidence="1">Uncharacterized protein</fullName>
    </submittedName>
</protein>
<reference evidence="1 2" key="1">
    <citation type="journal article" date="2010" name="Stand. Genomic Sci.">
        <title>Complete genome sequence of Spirosoma linguale type strain (1).</title>
        <authorList>
            <person name="Lail K."/>
            <person name="Sikorski J."/>
            <person name="Saunders E."/>
            <person name="Lapidus A."/>
            <person name="Glavina Del Rio T."/>
            <person name="Copeland A."/>
            <person name="Tice H."/>
            <person name="Cheng J.-F."/>
            <person name="Lucas S."/>
            <person name="Nolan M."/>
            <person name="Bruce D."/>
            <person name="Goodwin L."/>
            <person name="Pitluck S."/>
            <person name="Ivanova N."/>
            <person name="Mavromatis K."/>
            <person name="Ovchinnikova G."/>
            <person name="Pati A."/>
            <person name="Chen A."/>
            <person name="Palaniappan K."/>
            <person name="Land M."/>
            <person name="Hauser L."/>
            <person name="Chang Y.-J."/>
            <person name="Jeffries C.D."/>
            <person name="Chain P."/>
            <person name="Brettin T."/>
            <person name="Detter J.C."/>
            <person name="Schuetze A."/>
            <person name="Rohde M."/>
            <person name="Tindall B.J."/>
            <person name="Goeker M."/>
            <person name="Bristow J."/>
            <person name="Eisen J.A."/>
            <person name="Markowitz V."/>
            <person name="Hugenholtz P."/>
            <person name="Kyrpides N.C."/>
            <person name="Klenk H.-P."/>
            <person name="Chen F."/>
        </authorList>
    </citation>
    <scope>NUCLEOTIDE SEQUENCE [LARGE SCALE GENOMIC DNA]</scope>
    <source>
        <strain evidence="2">ATCC 33905 / DSM 74 / LMG 10896 / Claus 1</strain>
    </source>
</reference>
<dbReference type="STRING" id="504472.Slin_2714"/>
<dbReference type="KEGG" id="sli:Slin_2714"/>
<dbReference type="Proteomes" id="UP000002028">
    <property type="component" value="Chromosome"/>
</dbReference>
<dbReference type="HOGENOM" id="CLU_131541_0_0_10"/>
<name>D2QIE6_SPILD</name>
<keyword evidence="2" id="KW-1185">Reference proteome</keyword>
<sequence length="174" mass="20385">MIDTIKRAFPQTEINGCLETRTETEFHIYDHETEKRCYVHTDSEGIKHFTVENVSGRPVHFLAIDKCLFFDNDGPKRCDCAIFDKETFCFIEIKTTSSMTQRKKLRREAKNQLKAAVTFFRENITFTSTQIEAYVSSLIDSQTRPLNRASLIDEIEEFEEIGVILFHNNRKKFE</sequence>
<dbReference type="RefSeq" id="WP_012927262.1">
    <property type="nucleotide sequence ID" value="NC_013730.1"/>
</dbReference>
<dbReference type="AlphaFoldDB" id="D2QIE6"/>
<accession>D2QIE6</accession>
<organism evidence="1 2">
    <name type="scientific">Spirosoma linguale (strain ATCC 33905 / DSM 74 / LMG 10896 / Claus 1)</name>
    <dbReference type="NCBI Taxonomy" id="504472"/>
    <lineage>
        <taxon>Bacteria</taxon>
        <taxon>Pseudomonadati</taxon>
        <taxon>Bacteroidota</taxon>
        <taxon>Cytophagia</taxon>
        <taxon>Cytophagales</taxon>
        <taxon>Cytophagaceae</taxon>
        <taxon>Spirosoma</taxon>
    </lineage>
</organism>
<proteinExistence type="predicted"/>
<evidence type="ECO:0000313" key="1">
    <source>
        <dbReference type="EMBL" id="ADB38730.1"/>
    </source>
</evidence>
<dbReference type="EMBL" id="CP001769">
    <property type="protein sequence ID" value="ADB38730.1"/>
    <property type="molecule type" value="Genomic_DNA"/>
</dbReference>
<gene>
    <name evidence="1" type="ordered locus">Slin_2714</name>
</gene>